<reference evidence="2 3" key="1">
    <citation type="submission" date="2017-03" db="EMBL/GenBank/DDBJ databases">
        <title>Genome Survey of Euroglyphus maynei.</title>
        <authorList>
            <person name="Arlian L.G."/>
            <person name="Morgan M.S."/>
            <person name="Rider S.D."/>
        </authorList>
    </citation>
    <scope>NUCLEOTIDE SEQUENCE [LARGE SCALE GENOMIC DNA]</scope>
    <source>
        <strain evidence="2">Arlian Lab</strain>
        <tissue evidence="2">Whole body</tissue>
    </source>
</reference>
<evidence type="ECO:0000313" key="3">
    <source>
        <dbReference type="Proteomes" id="UP000194236"/>
    </source>
</evidence>
<dbReference type="Proteomes" id="UP000194236">
    <property type="component" value="Unassembled WGS sequence"/>
</dbReference>
<dbReference type="SUPFAM" id="SSF74788">
    <property type="entry name" value="Cullin repeat-like"/>
    <property type="match status" value="1"/>
</dbReference>
<keyword evidence="3" id="KW-1185">Reference proteome</keyword>
<feature type="region of interest" description="Disordered" evidence="1">
    <location>
        <begin position="72"/>
        <end position="104"/>
    </location>
</feature>
<dbReference type="InterPro" id="IPR016159">
    <property type="entry name" value="Cullin_repeat-like_dom_sf"/>
</dbReference>
<dbReference type="EMBL" id="MUJZ01038393">
    <property type="protein sequence ID" value="OTF76250.1"/>
    <property type="molecule type" value="Genomic_DNA"/>
</dbReference>
<protein>
    <submittedName>
        <fullName evidence="2">Uncharacterized protein</fullName>
    </submittedName>
</protein>
<comment type="caution">
    <text evidence="2">The sequence shown here is derived from an EMBL/GenBank/DDBJ whole genome shotgun (WGS) entry which is preliminary data.</text>
</comment>
<organism evidence="2 3">
    <name type="scientific">Euroglyphus maynei</name>
    <name type="common">Mayne's house dust mite</name>
    <dbReference type="NCBI Taxonomy" id="6958"/>
    <lineage>
        <taxon>Eukaryota</taxon>
        <taxon>Metazoa</taxon>
        <taxon>Ecdysozoa</taxon>
        <taxon>Arthropoda</taxon>
        <taxon>Chelicerata</taxon>
        <taxon>Arachnida</taxon>
        <taxon>Acari</taxon>
        <taxon>Acariformes</taxon>
        <taxon>Sarcoptiformes</taxon>
        <taxon>Astigmata</taxon>
        <taxon>Psoroptidia</taxon>
        <taxon>Analgoidea</taxon>
        <taxon>Pyroglyphidae</taxon>
        <taxon>Pyroglyphinae</taxon>
        <taxon>Euroglyphus</taxon>
    </lineage>
</organism>
<gene>
    <name evidence="2" type="ORF">BLA29_013782</name>
</gene>
<evidence type="ECO:0000256" key="1">
    <source>
        <dbReference type="SAM" id="MobiDB-lite"/>
    </source>
</evidence>
<dbReference type="AlphaFoldDB" id="A0A1Y3B5Y8"/>
<dbReference type="Gene3D" id="1.20.1280.170">
    <property type="entry name" value="Exocyst complex component Exo70"/>
    <property type="match status" value="1"/>
</dbReference>
<name>A0A1Y3B5Y8_EURMA</name>
<sequence length="104" mass="12096">MYAEYIDDLNRLTDAVRYFEHNNRESPELMNCGSLLEKGGQIIEKEFRQNLSRHSEEIKKVDIILDMIKANGPAIQKQQQQQSSNDDDQKESPKTPAQEPDLYK</sequence>
<proteinExistence type="predicted"/>
<dbReference type="OrthoDB" id="1922221at2759"/>
<feature type="non-terminal residue" evidence="2">
    <location>
        <position position="104"/>
    </location>
</feature>
<evidence type="ECO:0000313" key="2">
    <source>
        <dbReference type="EMBL" id="OTF76250.1"/>
    </source>
</evidence>
<accession>A0A1Y3B5Y8</accession>